<dbReference type="EMBL" id="CP021425">
    <property type="protein sequence ID" value="ARU57149.1"/>
    <property type="molecule type" value="Genomic_DNA"/>
</dbReference>
<dbReference type="PANTHER" id="PTHR44998:SF1">
    <property type="entry name" value="UDP-N-ACETYLGLUCOSAMINE--PEPTIDE N-ACETYLGLUCOSAMINYLTRANSFERASE 110 KDA SUBUNIT"/>
    <property type="match status" value="1"/>
</dbReference>
<keyword evidence="4" id="KW-1185">Reference proteome</keyword>
<dbReference type="GO" id="GO:0016757">
    <property type="term" value="F:glycosyltransferase activity"/>
    <property type="evidence" value="ECO:0007669"/>
    <property type="project" value="TreeGrafter"/>
</dbReference>
<dbReference type="InterPro" id="IPR019734">
    <property type="entry name" value="TPR_rpt"/>
</dbReference>
<feature type="repeat" description="TPR" evidence="1">
    <location>
        <begin position="175"/>
        <end position="208"/>
    </location>
</feature>
<dbReference type="InterPro" id="IPR011990">
    <property type="entry name" value="TPR-like_helical_dom_sf"/>
</dbReference>
<dbReference type="GO" id="GO:0006493">
    <property type="term" value="P:protein O-linked glycosylation"/>
    <property type="evidence" value="ECO:0007669"/>
    <property type="project" value="TreeGrafter"/>
</dbReference>
<dbReference type="PANTHER" id="PTHR44998">
    <property type="match status" value="1"/>
</dbReference>
<keyword evidence="1" id="KW-0802">TPR repeat</keyword>
<feature type="repeat" description="TPR" evidence="1">
    <location>
        <begin position="141"/>
        <end position="174"/>
    </location>
</feature>
<dbReference type="SUPFAM" id="SSF81901">
    <property type="entry name" value="HCP-like"/>
    <property type="match status" value="1"/>
</dbReference>
<dbReference type="Gene3D" id="1.25.40.10">
    <property type="entry name" value="Tetratricopeptide repeat domain"/>
    <property type="match status" value="3"/>
</dbReference>
<dbReference type="RefSeq" id="WP_087462071.1">
    <property type="nucleotide sequence ID" value="NZ_CP021425.1"/>
</dbReference>
<evidence type="ECO:0000259" key="2">
    <source>
        <dbReference type="Pfam" id="PF25062"/>
    </source>
</evidence>
<evidence type="ECO:0000313" key="3">
    <source>
        <dbReference type="EMBL" id="ARU57149.1"/>
    </source>
</evidence>
<proteinExistence type="predicted"/>
<dbReference type="KEGG" id="ome:OLMES_3106"/>
<evidence type="ECO:0000313" key="4">
    <source>
        <dbReference type="Proteomes" id="UP000196027"/>
    </source>
</evidence>
<feature type="repeat" description="TPR" evidence="1">
    <location>
        <begin position="39"/>
        <end position="72"/>
    </location>
</feature>
<dbReference type="AlphaFoldDB" id="A0A1Y0IAG1"/>
<protein>
    <submittedName>
        <fullName evidence="3">TPR repeat-containing protein</fullName>
    </submittedName>
</protein>
<dbReference type="SMART" id="SM00028">
    <property type="entry name" value="TPR"/>
    <property type="match status" value="7"/>
</dbReference>
<feature type="repeat" description="TPR" evidence="1">
    <location>
        <begin position="107"/>
        <end position="140"/>
    </location>
</feature>
<name>A0A1Y0IAG1_9GAMM</name>
<gene>
    <name evidence="3" type="ORF">OLMES_3106</name>
</gene>
<feature type="domain" description="Tetratricopeptide repeat protein 21A/21B N-terminal ARM repeat" evidence="2">
    <location>
        <begin position="15"/>
        <end position="227"/>
    </location>
</feature>
<dbReference type="Pfam" id="PF25062">
    <property type="entry name" value="ARM_TT21_N"/>
    <property type="match status" value="1"/>
</dbReference>
<organism evidence="3 4">
    <name type="scientific">Oleiphilus messinensis</name>
    <dbReference type="NCBI Taxonomy" id="141451"/>
    <lineage>
        <taxon>Bacteria</taxon>
        <taxon>Pseudomonadati</taxon>
        <taxon>Pseudomonadota</taxon>
        <taxon>Gammaproteobacteria</taxon>
        <taxon>Oceanospirillales</taxon>
        <taxon>Oleiphilaceae</taxon>
        <taxon>Oleiphilus</taxon>
    </lineage>
</organism>
<dbReference type="InterPro" id="IPR056833">
    <property type="entry name" value="ARM_TT21_N"/>
</dbReference>
<sequence length="526" mass="59519">MDLSIDQALDLAIQYHQQGKLNEAKSIYEAILKSSPQNHHALNLLGVIHLSEGHIDSAIQLISKSLKIEPNNPRALVNLGLAHDTKNNIKTAQELYQLALQLDANMPEAILNLGGCYFNNKQYDLAQSQYERLLKLSPNHSDALNNLGKIAENKGATGVAEKYYRRAVKHYPKNSTALVNLGHLLVQEGKFEKALPYLNKAIEANPYSALAHYNRATVLLRLGQFKQGWYDYEWRIMNRAGRRYLLNPATRAQLPAPSTLMPIELEGKKIWFLGDQGIGDELFFLRFIDRLKSSGAIPFVSISEKLEPLVKRWGHVILSSENSSDTAIDYIFSLGDLPLITGMSCHSEIPGSIQMSPLQNKIDQVNQDLAKMPRPWLAITWEGGTRNDERQLHKHIPLEQLLNSISQWHGSVLIVQREPNNEDIEAVKSMFGNRMCDCSEMNNDLEYALALLNQIDRYIGVSNTNMHLLAMTNGTADVLVPLESEFRWMAKGDKTPWFPDFNLYRQSSDHTWNTALKQLNKKLLNS</sequence>
<feature type="repeat" description="TPR" evidence="1">
    <location>
        <begin position="73"/>
        <end position="106"/>
    </location>
</feature>
<dbReference type="PROSITE" id="PS50293">
    <property type="entry name" value="TPR_REGION"/>
    <property type="match status" value="2"/>
</dbReference>
<accession>A0A1Y0IAG1</accession>
<dbReference type="PROSITE" id="PS50005">
    <property type="entry name" value="TPR"/>
    <property type="match status" value="5"/>
</dbReference>
<dbReference type="OrthoDB" id="255821at2"/>
<reference evidence="3 4" key="1">
    <citation type="submission" date="2017-05" db="EMBL/GenBank/DDBJ databases">
        <title>Genomic insights into alkan degradation activity of Oleiphilus messinensis.</title>
        <authorList>
            <person name="Kozyavkin S.A."/>
            <person name="Slesarev A.I."/>
            <person name="Golyshin P.N."/>
            <person name="Korzhenkov A."/>
            <person name="Golyshina O.N."/>
            <person name="Toshchakov S.V."/>
        </authorList>
    </citation>
    <scope>NUCLEOTIDE SEQUENCE [LARGE SCALE GENOMIC DNA]</scope>
    <source>
        <strain evidence="3 4">ME102</strain>
    </source>
</reference>
<dbReference type="Proteomes" id="UP000196027">
    <property type="component" value="Chromosome"/>
</dbReference>
<evidence type="ECO:0000256" key="1">
    <source>
        <dbReference type="PROSITE-ProRule" id="PRU00339"/>
    </source>
</evidence>